<evidence type="ECO:0000256" key="3">
    <source>
        <dbReference type="ARBA" id="ARBA00022989"/>
    </source>
</evidence>
<feature type="transmembrane region" description="Helical" evidence="6">
    <location>
        <begin position="292"/>
        <end position="311"/>
    </location>
</feature>
<dbReference type="AlphaFoldDB" id="A0ABD3PN65"/>
<evidence type="ECO:0000256" key="2">
    <source>
        <dbReference type="ARBA" id="ARBA00022692"/>
    </source>
</evidence>
<keyword evidence="3 6" id="KW-1133">Transmembrane helix</keyword>
<feature type="transmembrane region" description="Helical" evidence="6">
    <location>
        <begin position="350"/>
        <end position="373"/>
    </location>
</feature>
<comment type="caution">
    <text evidence="9">The sequence shown here is derived from an EMBL/GenBank/DDBJ whole genome shotgun (WGS) entry which is preliminary data.</text>
</comment>
<feature type="transmembrane region" description="Helical" evidence="6">
    <location>
        <begin position="393"/>
        <end position="416"/>
    </location>
</feature>
<dbReference type="PANTHER" id="PTHR22950:SF652">
    <property type="entry name" value="TRANSMEMBRANE AMINO ACID TRANSPORTER FAMILY PROTEIN"/>
    <property type="match status" value="1"/>
</dbReference>
<dbReference type="Pfam" id="PF01490">
    <property type="entry name" value="Aa_trans"/>
    <property type="match status" value="1"/>
</dbReference>
<feature type="transmembrane region" description="Helical" evidence="6">
    <location>
        <begin position="192"/>
        <end position="214"/>
    </location>
</feature>
<evidence type="ECO:0000313" key="10">
    <source>
        <dbReference type="Proteomes" id="UP001516023"/>
    </source>
</evidence>
<evidence type="ECO:0000313" key="9">
    <source>
        <dbReference type="EMBL" id="KAL3789433.1"/>
    </source>
</evidence>
<dbReference type="EMBL" id="JABMIG020000141">
    <property type="protein sequence ID" value="KAL3789433.1"/>
    <property type="molecule type" value="Genomic_DNA"/>
</dbReference>
<name>A0ABD3PN65_9STRA</name>
<keyword evidence="4 6" id="KW-0472">Membrane</keyword>
<evidence type="ECO:0000256" key="4">
    <source>
        <dbReference type="ARBA" id="ARBA00023136"/>
    </source>
</evidence>
<reference evidence="9 10" key="1">
    <citation type="journal article" date="2020" name="G3 (Bethesda)">
        <title>Improved Reference Genome for Cyclotella cryptica CCMP332, a Model for Cell Wall Morphogenesis, Salinity Adaptation, and Lipid Production in Diatoms (Bacillariophyta).</title>
        <authorList>
            <person name="Roberts W.R."/>
            <person name="Downey K.M."/>
            <person name="Ruck E.C."/>
            <person name="Traller J.C."/>
            <person name="Alverson A.J."/>
        </authorList>
    </citation>
    <scope>NUCLEOTIDE SEQUENCE [LARGE SCALE GENOMIC DNA]</scope>
    <source>
        <strain evidence="9 10">CCMP332</strain>
    </source>
</reference>
<dbReference type="Proteomes" id="UP001516023">
    <property type="component" value="Unassembled WGS sequence"/>
</dbReference>
<feature type="transmembrane region" description="Helical" evidence="6">
    <location>
        <begin position="459"/>
        <end position="481"/>
    </location>
</feature>
<gene>
    <name evidence="9" type="ORF">HJC23_001981</name>
</gene>
<keyword evidence="2 6" id="KW-0812">Transmembrane</keyword>
<dbReference type="PANTHER" id="PTHR22950">
    <property type="entry name" value="AMINO ACID TRANSPORTER"/>
    <property type="match status" value="1"/>
</dbReference>
<dbReference type="InterPro" id="IPR013057">
    <property type="entry name" value="AA_transpt_TM"/>
</dbReference>
<feature type="signal peptide" evidence="7">
    <location>
        <begin position="1"/>
        <end position="24"/>
    </location>
</feature>
<feature type="region of interest" description="Disordered" evidence="5">
    <location>
        <begin position="69"/>
        <end position="97"/>
    </location>
</feature>
<evidence type="ECO:0000259" key="8">
    <source>
        <dbReference type="Pfam" id="PF01490"/>
    </source>
</evidence>
<dbReference type="GO" id="GO:0016020">
    <property type="term" value="C:membrane"/>
    <property type="evidence" value="ECO:0007669"/>
    <property type="project" value="UniProtKB-SubCell"/>
</dbReference>
<organism evidence="9 10">
    <name type="scientific">Cyclotella cryptica</name>
    <dbReference type="NCBI Taxonomy" id="29204"/>
    <lineage>
        <taxon>Eukaryota</taxon>
        <taxon>Sar</taxon>
        <taxon>Stramenopiles</taxon>
        <taxon>Ochrophyta</taxon>
        <taxon>Bacillariophyta</taxon>
        <taxon>Coscinodiscophyceae</taxon>
        <taxon>Thalassiosirophycidae</taxon>
        <taxon>Stephanodiscales</taxon>
        <taxon>Stephanodiscaceae</taxon>
        <taxon>Cyclotella</taxon>
    </lineage>
</organism>
<accession>A0ABD3PN65</accession>
<feature type="transmembrane region" description="Helical" evidence="6">
    <location>
        <begin position="262"/>
        <end position="280"/>
    </location>
</feature>
<keyword evidence="10" id="KW-1185">Reference proteome</keyword>
<sequence>MTIHRFPSCSIALAILLGTMGATASSFLMGQPTIVTTSPASSSLVTTAPNVRDVHAGRALRNALNVPLRGGSQHRDLKPRVRASPAAADGEPSTSSNEQTIATATFNLIKGCMGAGVLSLPAGVAAMGDVPKAMIPACAIFVTLGTISAYTFHLIGRIVQVANSESSGSSSEAKVTSLGQLWDKEIGPSTSWLITLACFLVCYGTCLAYSIVLGDTFRSLAESAGLKGMLASREANVAVISLFGVYPLCTLKSLAALKPVSIIGNIGLLTTALVMTIRALPGGAYSAASSATNYLATLPLTLHPSFGVIGLRKLSSTLVLSSMAATAFLVHMAGPEFYQTLEKRSIKRFGVLSTLGFSSVLALSAYMMCVGFLTFGGSCKGMILNNYSTLDPGATLCRFLMGIALLGSYAFIGNVMKSSFNQLIYKGKEITDEIQKKTTQALVGTITALALVLNDAGFVVSFTGALLGSALIYIIPPLLFLKSTKRRIDNGSLASTSTLKIERFWNRFLIVLGVFLALAGGSMTVVNSFFPHLL</sequence>
<comment type="subcellular location">
    <subcellularLocation>
        <location evidence="1">Membrane</location>
        <topology evidence="1">Multi-pass membrane protein</topology>
    </subcellularLocation>
</comment>
<feature type="chain" id="PRO_5044864645" description="Amino acid transporter transmembrane domain-containing protein" evidence="7">
    <location>
        <begin position="25"/>
        <end position="534"/>
    </location>
</feature>
<evidence type="ECO:0000256" key="5">
    <source>
        <dbReference type="SAM" id="MobiDB-lite"/>
    </source>
</evidence>
<feature type="transmembrane region" description="Helical" evidence="6">
    <location>
        <begin position="508"/>
        <end position="530"/>
    </location>
</feature>
<evidence type="ECO:0000256" key="7">
    <source>
        <dbReference type="SAM" id="SignalP"/>
    </source>
</evidence>
<proteinExistence type="predicted"/>
<feature type="domain" description="Amino acid transporter transmembrane" evidence="8">
    <location>
        <begin position="99"/>
        <end position="524"/>
    </location>
</feature>
<protein>
    <recommendedName>
        <fullName evidence="8">Amino acid transporter transmembrane domain-containing protein</fullName>
    </recommendedName>
</protein>
<evidence type="ECO:0000256" key="6">
    <source>
        <dbReference type="SAM" id="Phobius"/>
    </source>
</evidence>
<feature type="transmembrane region" description="Helical" evidence="6">
    <location>
        <begin position="317"/>
        <end position="338"/>
    </location>
</feature>
<feature type="transmembrane region" description="Helical" evidence="6">
    <location>
        <begin position="235"/>
        <end position="256"/>
    </location>
</feature>
<evidence type="ECO:0000256" key="1">
    <source>
        <dbReference type="ARBA" id="ARBA00004141"/>
    </source>
</evidence>
<keyword evidence="7" id="KW-0732">Signal</keyword>